<keyword evidence="4 9" id="KW-0812">Transmembrane</keyword>
<keyword evidence="6" id="KW-1133">Transmembrane helix</keyword>
<evidence type="ECO:0000256" key="1">
    <source>
        <dbReference type="ARBA" id="ARBA00004225"/>
    </source>
</evidence>
<comment type="caution">
    <text evidence="11">The sequence shown here is derived from an EMBL/GenBank/DDBJ whole genome shotgun (WGS) entry which is preliminary data.</text>
</comment>
<evidence type="ECO:0000256" key="8">
    <source>
        <dbReference type="ARBA" id="ARBA00023136"/>
    </source>
</evidence>
<evidence type="ECO:0000256" key="3">
    <source>
        <dbReference type="ARBA" id="ARBA00022448"/>
    </source>
</evidence>
<name>S9TS19_9TRYP</name>
<dbReference type="Gene3D" id="1.50.40.10">
    <property type="entry name" value="Mitochondrial carrier domain"/>
    <property type="match status" value="2"/>
</dbReference>
<keyword evidence="5" id="KW-0677">Repeat</keyword>
<dbReference type="SUPFAM" id="SSF103506">
    <property type="entry name" value="Mitochondrial carrier"/>
    <property type="match status" value="1"/>
</dbReference>
<keyword evidence="8 9" id="KW-0472">Membrane</keyword>
<feature type="repeat" description="Solcar" evidence="9">
    <location>
        <begin position="247"/>
        <end position="329"/>
    </location>
</feature>
<keyword evidence="7" id="KW-0496">Mitochondrion</keyword>
<keyword evidence="12" id="KW-1185">Reference proteome</keyword>
<evidence type="ECO:0000256" key="10">
    <source>
        <dbReference type="RuleBase" id="RU000488"/>
    </source>
</evidence>
<proteinExistence type="inferred from homology"/>
<evidence type="ECO:0000256" key="7">
    <source>
        <dbReference type="ARBA" id="ARBA00023128"/>
    </source>
</evidence>
<gene>
    <name evidence="11" type="ORF">STCU_09530</name>
</gene>
<organism evidence="11 12">
    <name type="scientific">Strigomonas culicis</name>
    <dbReference type="NCBI Taxonomy" id="28005"/>
    <lineage>
        <taxon>Eukaryota</taxon>
        <taxon>Discoba</taxon>
        <taxon>Euglenozoa</taxon>
        <taxon>Kinetoplastea</taxon>
        <taxon>Metakinetoplastina</taxon>
        <taxon>Trypanosomatida</taxon>
        <taxon>Trypanosomatidae</taxon>
        <taxon>Strigomonadinae</taxon>
        <taxon>Strigomonas</taxon>
    </lineage>
</organism>
<dbReference type="GO" id="GO:0015093">
    <property type="term" value="F:ferrous iron transmembrane transporter activity"/>
    <property type="evidence" value="ECO:0007669"/>
    <property type="project" value="TreeGrafter"/>
</dbReference>
<evidence type="ECO:0000256" key="4">
    <source>
        <dbReference type="ARBA" id="ARBA00022692"/>
    </source>
</evidence>
<dbReference type="PRINTS" id="PR00926">
    <property type="entry name" value="MITOCARRIER"/>
</dbReference>
<reference evidence="11 12" key="1">
    <citation type="journal article" date="2013" name="PLoS ONE">
        <title>Predicting the Proteins of Angomonas deanei, Strigomonas culicis and Their Respective Endosymbionts Reveals New Aspects of the Trypanosomatidae Family.</title>
        <authorList>
            <person name="Motta M.C."/>
            <person name="Martins A.C."/>
            <person name="de Souza S.S."/>
            <person name="Catta-Preta C.M."/>
            <person name="Silva R."/>
            <person name="Klein C.C."/>
            <person name="de Almeida L.G."/>
            <person name="de Lima Cunha O."/>
            <person name="Ciapina L.P."/>
            <person name="Brocchi M."/>
            <person name="Colabardini A.C."/>
            <person name="de Araujo Lima B."/>
            <person name="Machado C.R."/>
            <person name="de Almeida Soares C.M."/>
            <person name="Probst C.M."/>
            <person name="de Menezes C.B."/>
            <person name="Thompson C.E."/>
            <person name="Bartholomeu D.C."/>
            <person name="Gradia D.F."/>
            <person name="Pavoni D.P."/>
            <person name="Grisard E.C."/>
            <person name="Fantinatti-Garboggini F."/>
            <person name="Marchini F.K."/>
            <person name="Rodrigues-Luiz G.F."/>
            <person name="Wagner G."/>
            <person name="Goldman G.H."/>
            <person name="Fietto J.L."/>
            <person name="Elias M.C."/>
            <person name="Goldman M.H."/>
            <person name="Sagot M.F."/>
            <person name="Pereira M."/>
            <person name="Stoco P.H."/>
            <person name="de Mendonca-Neto R.P."/>
            <person name="Teixeira S.M."/>
            <person name="Maciel T.E."/>
            <person name="de Oliveira Mendes T.A."/>
            <person name="Urmenyi T.P."/>
            <person name="de Souza W."/>
            <person name="Schenkman S."/>
            <person name="de Vasconcelos A.T."/>
        </authorList>
    </citation>
    <scope>NUCLEOTIDE SEQUENCE [LARGE SCALE GENOMIC DNA]</scope>
</reference>
<accession>S9TS19</accession>
<sequence>MLIVFCFFLLFGFVYWCVCVYYCGFCLPLSHSLFSFPFVSRYSSIPSPVWMSASLCENEANNELHLSAVELVAGAFAGFCEHFIMFPFDTIKTRVQSGSACHTRQALKHIFHDGGCTSLYRGCVPILVSAVPAHGAYFGFYEATKRIAGDTPVGIALAACAATIAHDTVSTPFDVVKQRMQMDSRKMFSNSLRCVLSVVRKEGLQSLFVSLPTTFCMNIPHYATYWLVYELLLRQMHDGSSRDYGNELSTEFLVAGFCAGGAASVVSFPLDNVKTIIQLGHSQSFASAWRYVLMRRGIYGMFSGVVPRIMYTAPSGAIMMFSYETAKSKLLSF</sequence>
<evidence type="ECO:0000313" key="12">
    <source>
        <dbReference type="Proteomes" id="UP000015354"/>
    </source>
</evidence>
<evidence type="ECO:0000313" key="11">
    <source>
        <dbReference type="EMBL" id="EPY19308.1"/>
    </source>
</evidence>
<evidence type="ECO:0000256" key="9">
    <source>
        <dbReference type="PROSITE-ProRule" id="PRU00282"/>
    </source>
</evidence>
<dbReference type="InterPro" id="IPR023395">
    <property type="entry name" value="MCP_dom_sf"/>
</dbReference>
<dbReference type="Pfam" id="PF00153">
    <property type="entry name" value="Mito_carr"/>
    <property type="match status" value="3"/>
</dbReference>
<dbReference type="PROSITE" id="PS50920">
    <property type="entry name" value="SOLCAR"/>
    <property type="match status" value="3"/>
</dbReference>
<comment type="similarity">
    <text evidence="2 10">Belongs to the mitochondrial carrier (TC 2.A.29) family.</text>
</comment>
<protein>
    <submittedName>
        <fullName evidence="11">Solute carrier family 25 (Mitochondrial iron transporter), member 28/37</fullName>
    </submittedName>
</protein>
<dbReference type="EMBL" id="ATMH01009530">
    <property type="protein sequence ID" value="EPY19308.1"/>
    <property type="molecule type" value="Genomic_DNA"/>
</dbReference>
<dbReference type="InterPro" id="IPR002067">
    <property type="entry name" value="MCP"/>
</dbReference>
<evidence type="ECO:0000256" key="5">
    <source>
        <dbReference type="ARBA" id="ARBA00022737"/>
    </source>
</evidence>
<evidence type="ECO:0000256" key="6">
    <source>
        <dbReference type="ARBA" id="ARBA00022989"/>
    </source>
</evidence>
<dbReference type="PANTHER" id="PTHR45758:SF4">
    <property type="entry name" value="MITOFERRIN-1"/>
    <property type="match status" value="1"/>
</dbReference>
<comment type="subcellular location">
    <subcellularLocation>
        <location evidence="1">Mitochondrion membrane</location>
        <topology evidence="1">Multi-pass membrane protein</topology>
    </subcellularLocation>
</comment>
<feature type="repeat" description="Solcar" evidence="9">
    <location>
        <begin position="153"/>
        <end position="235"/>
    </location>
</feature>
<dbReference type="GO" id="GO:0031966">
    <property type="term" value="C:mitochondrial membrane"/>
    <property type="evidence" value="ECO:0007669"/>
    <property type="project" value="UniProtKB-SubCell"/>
</dbReference>
<evidence type="ECO:0000256" key="2">
    <source>
        <dbReference type="ARBA" id="ARBA00006375"/>
    </source>
</evidence>
<dbReference type="PANTHER" id="PTHR45758">
    <property type="entry name" value="MITOFERRIN-1-RELATED"/>
    <property type="match status" value="1"/>
</dbReference>
<dbReference type="GO" id="GO:0048250">
    <property type="term" value="P:iron import into the mitochondrion"/>
    <property type="evidence" value="ECO:0007669"/>
    <property type="project" value="TreeGrafter"/>
</dbReference>
<feature type="repeat" description="Solcar" evidence="9">
    <location>
        <begin position="65"/>
        <end position="147"/>
    </location>
</feature>
<dbReference type="Proteomes" id="UP000015354">
    <property type="component" value="Unassembled WGS sequence"/>
</dbReference>
<keyword evidence="3 10" id="KW-0813">Transport</keyword>
<dbReference type="OrthoDB" id="43906at2759"/>
<dbReference type="InterPro" id="IPR018108">
    <property type="entry name" value="MCP_transmembrane"/>
</dbReference>
<dbReference type="AlphaFoldDB" id="S9TS19"/>